<feature type="compositionally biased region" description="Basic and acidic residues" evidence="1">
    <location>
        <begin position="204"/>
        <end position="227"/>
    </location>
</feature>
<sequence>MKSDLGRSLNLISSLIIAISLILNCAVLHAAESIGRFSIIEGSVDLMRGGALPAVPVKTGDQVQTGDFIRTKSNARAEVTFNDGNILKIAQRSRVDVAEYRSAGSGDSRKFNLPRGKVQAVVTKGGTGENKGSRFEIRTPNAVAGVRGTDFFVFHDRNVTGVLVKEGSVYAFNPKMPQNVVTVPAGTITTVSEKGAPQPPRPATEAEKRGAEKETAVKPKNEQKEGKASGNGDTPKSAPGPATASDGPILTLPFPEPPLPPDLPKPPEQPKPPFTDLDNVAPVLSLAKPPYAALTSVATPFNVNSNENARIEYRVDSGIWQGFTGTVKLPTEGMHLVEFQAIDSAGNISSPVGSSIFVGSRDIAMNGTLSFASVSTPLTGRLVEFGNKSGGAWQFSAVGTGSPTTKLKAGGMSNLGGTTFDGFWQIGASSLTASAGAISGGFTYTYMGIDRLVNISTGNVSGSYNTAGWNIAATGNAISAYSTPLGYVADIKTSPMHRLNTIDPNSNLLTIVSQGNMGALLGSPSGLWSTASAPFSILGTYQGPGTQNNYWQGKIGSHNYATGGVDSADGASFIGFIGGSNLDTAGTTSGNLAAIYVAPRGGGQFGAGIIYGAFNGALGSGIWDASGTMNRLELNSAVPSSLSATLATDPTWWASNTVFVNPPPVTGPTIGNQKNFNNAEGFLLDSSMNISSRHSDRGDVLNFTLFKPDPTFGVWQRESFGRYIGSNSDLVLVTDASVTQNVGGKMVPDHLFNVVSLGGWGANGAITGKAYGAWGDWEAGSARLLSGVVNGSYDAGLGTFGAVTNGAWLDVYRFLGLTVAERQQAGFPGIQGSSFSLSGSNALGSSVSLTNIRTFAHAAGDHLSLWATDSVSGSFSGAVMPEGVQIAVNDGGSQIRGSFRLERSGASATTGNQLWLAEINGLGETTGPFRASFNGIAAGTWSGTSFSGTAAGITHPITYYSSFGSTNLLRRYNGGAVYQYDGALHGVFGGMSLWGATPAVPSEFEIAGVHTPAAFANQDYVFSTNIDSFDVPSGSSKTADGGAYKGYLAGALARGTMYPEEPVDGRIAALYAAPDGSAGVLAGKFNGYLDFNGVWESHGSWYPVALGTASPASWSLQTANLPLNVAQNGNFLGAGGGAISTVASIAANSFDRSWISGSPEWGVWNLNTSGTYSGLTYNQWFYKLSANDGSSSFFVNAEINGNRWEALAPPPPSTVSTIGKLKGDVAGNWIDMSPAVPQTGLLIGETVGTFDPVASRWQAVAVGAFMETNTFLQMAATTAGQAKLQQLNIPAFEIGSTDFSGSGAVSGGTINVTLAGVKFFAPTAGGRPSIWATGSVSGSFTGTPTTGNTVALSGSSATVSGLAPTLTIDSWSGNKWRASIMDNAGIGSVGAHSNVNMFGKGAGSYSSSGLSGTAVGTAK</sequence>
<reference evidence="3 4" key="1">
    <citation type="submission" date="2021-05" db="EMBL/GenBank/DDBJ databases">
        <title>The draft genome of Geobacter pelophilus DSM 12255.</title>
        <authorList>
            <person name="Xu Z."/>
            <person name="Masuda Y."/>
            <person name="Itoh H."/>
            <person name="Senoo K."/>
        </authorList>
    </citation>
    <scope>NUCLEOTIDE SEQUENCE [LARGE SCALE GENOMIC DNA]</scope>
    <source>
        <strain evidence="3 4">DSM 12255</strain>
    </source>
</reference>
<organism evidence="3 4">
    <name type="scientific">Geoanaerobacter pelophilus</name>
    <dbReference type="NCBI Taxonomy" id="60036"/>
    <lineage>
        <taxon>Bacteria</taxon>
        <taxon>Pseudomonadati</taxon>
        <taxon>Thermodesulfobacteriota</taxon>
        <taxon>Desulfuromonadia</taxon>
        <taxon>Geobacterales</taxon>
        <taxon>Geobacteraceae</taxon>
        <taxon>Geoanaerobacter</taxon>
    </lineage>
</organism>
<comment type="caution">
    <text evidence="3">The sequence shown here is derived from an EMBL/GenBank/DDBJ whole genome shotgun (WGS) entry which is preliminary data.</text>
</comment>
<dbReference type="PANTHER" id="PTHR38731:SF3">
    <property type="entry name" value="BLL6125 PROTEIN"/>
    <property type="match status" value="1"/>
</dbReference>
<protein>
    <submittedName>
        <fullName evidence="3">FecR domain-containing protein</fullName>
    </submittedName>
</protein>
<name>A0AAW4L2M2_9BACT</name>
<feature type="domain" description="FecR protein" evidence="2">
    <location>
        <begin position="68"/>
        <end position="169"/>
    </location>
</feature>
<dbReference type="Pfam" id="PF04773">
    <property type="entry name" value="FecR"/>
    <property type="match status" value="1"/>
</dbReference>
<evidence type="ECO:0000313" key="3">
    <source>
        <dbReference type="EMBL" id="MBT0664457.1"/>
    </source>
</evidence>
<keyword evidence="4" id="KW-1185">Reference proteome</keyword>
<dbReference type="EMBL" id="JAHCVJ010000003">
    <property type="protein sequence ID" value="MBT0664457.1"/>
    <property type="molecule type" value="Genomic_DNA"/>
</dbReference>
<gene>
    <name evidence="3" type="ORF">KI809_09115</name>
</gene>
<accession>A0AAW4L2M2</accession>
<evidence type="ECO:0000259" key="2">
    <source>
        <dbReference type="Pfam" id="PF04773"/>
    </source>
</evidence>
<dbReference type="RefSeq" id="WP_214171232.1">
    <property type="nucleotide sequence ID" value="NZ_JAHCVJ010000003.1"/>
</dbReference>
<feature type="region of interest" description="Disordered" evidence="1">
    <location>
        <begin position="190"/>
        <end position="278"/>
    </location>
</feature>
<proteinExistence type="predicted"/>
<dbReference type="Proteomes" id="UP000811899">
    <property type="component" value="Unassembled WGS sequence"/>
</dbReference>
<feature type="compositionally biased region" description="Pro residues" evidence="1">
    <location>
        <begin position="254"/>
        <end position="273"/>
    </location>
</feature>
<evidence type="ECO:0000256" key="1">
    <source>
        <dbReference type="SAM" id="MobiDB-lite"/>
    </source>
</evidence>
<evidence type="ECO:0000313" key="4">
    <source>
        <dbReference type="Proteomes" id="UP000811899"/>
    </source>
</evidence>
<dbReference type="PANTHER" id="PTHR38731">
    <property type="entry name" value="LIPL45-RELATED LIPOPROTEIN-RELATED"/>
    <property type="match status" value="1"/>
</dbReference>
<dbReference type="Gene3D" id="2.60.120.1440">
    <property type="match status" value="1"/>
</dbReference>
<dbReference type="InterPro" id="IPR006860">
    <property type="entry name" value="FecR"/>
</dbReference>